<feature type="region of interest" description="Disordered" evidence="1">
    <location>
        <begin position="46"/>
        <end position="88"/>
    </location>
</feature>
<evidence type="ECO:0000313" key="3">
    <source>
        <dbReference type="Proteomes" id="UP000735302"/>
    </source>
</evidence>
<proteinExistence type="predicted"/>
<dbReference type="InterPro" id="IPR036691">
    <property type="entry name" value="Endo/exonu/phosph_ase_sf"/>
</dbReference>
<sequence length="145" mass="16660">MILPSQILSSKNYPRRQWTWKSPEDKSRNKIDYILIQKRFRNAVKTSKSLPGADYDSDHIPHKQKQRPITRGQSSQTSEPPSKINKQIETEKTLQTNHLKQIGLISTKAVAEVTSQADHLGQVDPTRTKAVAGTDRRYRLINQDR</sequence>
<dbReference type="Proteomes" id="UP000735302">
    <property type="component" value="Unassembled WGS sequence"/>
</dbReference>
<dbReference type="Gene3D" id="3.60.10.10">
    <property type="entry name" value="Endonuclease/exonuclease/phosphatase"/>
    <property type="match status" value="1"/>
</dbReference>
<evidence type="ECO:0000313" key="2">
    <source>
        <dbReference type="EMBL" id="GFN84517.1"/>
    </source>
</evidence>
<comment type="caution">
    <text evidence="2">The sequence shown here is derived from an EMBL/GenBank/DDBJ whole genome shotgun (WGS) entry which is preliminary data.</text>
</comment>
<name>A0AAV3YQJ5_9GAST</name>
<feature type="region of interest" description="Disordered" evidence="1">
    <location>
        <begin position="118"/>
        <end position="145"/>
    </location>
</feature>
<feature type="compositionally biased region" description="Basic and acidic residues" evidence="1">
    <location>
        <begin position="134"/>
        <end position="145"/>
    </location>
</feature>
<keyword evidence="3" id="KW-1185">Reference proteome</keyword>
<reference evidence="2 3" key="1">
    <citation type="journal article" date="2021" name="Elife">
        <title>Chloroplast acquisition without the gene transfer in kleptoplastic sea slugs, Plakobranchus ocellatus.</title>
        <authorList>
            <person name="Maeda T."/>
            <person name="Takahashi S."/>
            <person name="Yoshida T."/>
            <person name="Shimamura S."/>
            <person name="Takaki Y."/>
            <person name="Nagai Y."/>
            <person name="Toyoda A."/>
            <person name="Suzuki Y."/>
            <person name="Arimoto A."/>
            <person name="Ishii H."/>
            <person name="Satoh N."/>
            <person name="Nishiyama T."/>
            <person name="Hasebe M."/>
            <person name="Maruyama T."/>
            <person name="Minagawa J."/>
            <person name="Obokata J."/>
            <person name="Shigenobu S."/>
        </authorList>
    </citation>
    <scope>NUCLEOTIDE SEQUENCE [LARGE SCALE GENOMIC DNA]</scope>
</reference>
<dbReference type="AlphaFoldDB" id="A0AAV3YQJ5"/>
<protein>
    <submittedName>
        <fullName evidence="2">Craniofacial development protein 2-like</fullName>
    </submittedName>
</protein>
<feature type="compositionally biased region" description="Polar residues" evidence="1">
    <location>
        <begin position="71"/>
        <end position="85"/>
    </location>
</feature>
<gene>
    <name evidence="2" type="ORF">PoB_001102300</name>
</gene>
<dbReference type="EMBL" id="BLXT01001319">
    <property type="protein sequence ID" value="GFN84517.1"/>
    <property type="molecule type" value="Genomic_DNA"/>
</dbReference>
<evidence type="ECO:0000256" key="1">
    <source>
        <dbReference type="SAM" id="MobiDB-lite"/>
    </source>
</evidence>
<organism evidence="2 3">
    <name type="scientific">Plakobranchus ocellatus</name>
    <dbReference type="NCBI Taxonomy" id="259542"/>
    <lineage>
        <taxon>Eukaryota</taxon>
        <taxon>Metazoa</taxon>
        <taxon>Spiralia</taxon>
        <taxon>Lophotrochozoa</taxon>
        <taxon>Mollusca</taxon>
        <taxon>Gastropoda</taxon>
        <taxon>Heterobranchia</taxon>
        <taxon>Euthyneura</taxon>
        <taxon>Panpulmonata</taxon>
        <taxon>Sacoglossa</taxon>
        <taxon>Placobranchoidea</taxon>
        <taxon>Plakobranchidae</taxon>
        <taxon>Plakobranchus</taxon>
    </lineage>
</organism>
<dbReference type="SUPFAM" id="SSF56219">
    <property type="entry name" value="DNase I-like"/>
    <property type="match status" value="1"/>
</dbReference>
<accession>A0AAV3YQJ5</accession>